<accession>A0A093VHB1</accession>
<name>A0A093VHB1_TALMA</name>
<dbReference type="PANTHER" id="PTHR11903">
    <property type="entry name" value="PROSTAGLANDIN G/H SYNTHASE"/>
    <property type="match status" value="1"/>
</dbReference>
<reference evidence="8" key="1">
    <citation type="journal article" date="2014" name="PLoS Genet.">
        <title>Signature Gene Expression Reveals Novel Clues to the Molecular Mechanisms of Dimorphic Transition in Penicillium marneffei.</title>
        <authorList>
            <person name="Yang E."/>
            <person name="Wang G."/>
            <person name="Cai J."/>
            <person name="Woo P.C."/>
            <person name="Lau S.K."/>
            <person name="Yuen K.-Y."/>
            <person name="Chow W.-N."/>
            <person name="Lin X."/>
        </authorList>
    </citation>
    <scope>NUCLEOTIDE SEQUENCE [LARGE SCALE GENOMIC DNA]</scope>
    <source>
        <strain evidence="8">PM1</strain>
    </source>
</reference>
<protein>
    <submittedName>
        <fullName evidence="8">Linoleate 10R-lipoxygenase</fullName>
    </submittedName>
</protein>
<evidence type="ECO:0000256" key="7">
    <source>
        <dbReference type="SAM" id="Phobius"/>
    </source>
</evidence>
<evidence type="ECO:0000256" key="4">
    <source>
        <dbReference type="ARBA" id="ARBA00023002"/>
    </source>
</evidence>
<evidence type="ECO:0000256" key="5">
    <source>
        <dbReference type="ARBA" id="ARBA00023004"/>
    </source>
</evidence>
<feature type="binding site" description="axial binding residue" evidence="6">
    <location>
        <position position="415"/>
    </location>
    <ligand>
        <name>heme b</name>
        <dbReference type="ChEBI" id="CHEBI:60344"/>
    </ligand>
    <ligandPart>
        <name>Fe</name>
        <dbReference type="ChEBI" id="CHEBI:18248"/>
    </ligandPart>
</feature>
<dbReference type="GO" id="GO:0046872">
    <property type="term" value="F:metal ion binding"/>
    <property type="evidence" value="ECO:0007669"/>
    <property type="project" value="UniProtKB-KW"/>
</dbReference>
<keyword evidence="5 6" id="KW-0408">Iron</keyword>
<dbReference type="InterPro" id="IPR010255">
    <property type="entry name" value="Haem_peroxidase_sf"/>
</dbReference>
<evidence type="ECO:0000256" key="6">
    <source>
        <dbReference type="PIRSR" id="PIRSR619791-2"/>
    </source>
</evidence>
<dbReference type="AlphaFoldDB" id="A0A093VHB1"/>
<dbReference type="EMBL" id="JPOX01000005">
    <property type="protein sequence ID" value="KFX51540.1"/>
    <property type="molecule type" value="Genomic_DNA"/>
</dbReference>
<dbReference type="PRINTS" id="PR00457">
    <property type="entry name" value="ANPEROXIDASE"/>
</dbReference>
<dbReference type="InterPro" id="IPR037120">
    <property type="entry name" value="Haem_peroxidase_sf_animal"/>
</dbReference>
<dbReference type="SUPFAM" id="SSF48113">
    <property type="entry name" value="Heme-dependent peroxidases"/>
    <property type="match status" value="1"/>
</dbReference>
<dbReference type="Pfam" id="PF03098">
    <property type="entry name" value="An_peroxidase"/>
    <property type="match status" value="2"/>
</dbReference>
<sequence length="700" mass="79642">MSTTLGIELFFFLIKNSILILVITFRATLYRAISLLDMESAAQFLGDIATNSKVILKGTKDHVDGIIADLHAVGLKTTAEDAQSLATYLAQMKTGDGVDDRAMRQEKLMSWLFKLPLEPKSAVGSTLEHGVVQSLWDTLPNPCPGWTQHSGPQYRRADGSFNNLYEPRVGRAGEAYIRNVVSLRDQSKDLPSPEDVFEKLFRRRTPADGGFRKHPCGISANMFYMATLITHDLFNTDITNRFRNKTTSYVDMAWLYGKFHDVRWNQEMQDSVRDKAGHCGKLHADVFADPRLDLQPPGVIAMALLWCRNHNWIAEQLLIESKDDPRFSAVPKNDDQQGLELLDEHLFQTARNINVGTFATVVLKDYVRMLLGINRENTTWTLPINQEFSPSTKNDIPKATGNQCSIEFNFIYRWHSAISVEDEQWIEGLFEDLEKRLGPNWMNNRLGSILPARIPAFVQERHDERASTDPRCRTYFALNPEVKRDPKTHKYPDAALADFIKRATESSAGAFGGRQVPNVFKDIEIMSIRHARELGVCTLNELRTLCNLRPYRTFSEMNDNEAIATALKDLYGDIADVELYRGLVAEQAKPRQEATGLCAGRTITYVILSDAVALVRGDRFLTTELNPYNLTKWGYDEIQPDNSWSFGNVLGDKLLNRHLGEENMPRDSIYTQYMFSTPEETTRNIKRFGMEKVYRDEALI</sequence>
<keyword evidence="4" id="KW-0560">Oxidoreductase</keyword>
<evidence type="ECO:0000313" key="8">
    <source>
        <dbReference type="EMBL" id="KFX51540.1"/>
    </source>
</evidence>
<organism evidence="8">
    <name type="scientific">Talaromyces marneffei PM1</name>
    <dbReference type="NCBI Taxonomy" id="1077442"/>
    <lineage>
        <taxon>Eukaryota</taxon>
        <taxon>Fungi</taxon>
        <taxon>Dikarya</taxon>
        <taxon>Ascomycota</taxon>
        <taxon>Pezizomycotina</taxon>
        <taxon>Eurotiomycetes</taxon>
        <taxon>Eurotiomycetidae</taxon>
        <taxon>Eurotiales</taxon>
        <taxon>Trichocomaceae</taxon>
        <taxon>Talaromyces</taxon>
        <taxon>Talaromyces sect. Talaromyces</taxon>
    </lineage>
</organism>
<dbReference type="GO" id="GO:0051213">
    <property type="term" value="F:dioxygenase activity"/>
    <property type="evidence" value="ECO:0007669"/>
    <property type="project" value="UniProtKB-KW"/>
</dbReference>
<feature type="transmembrane region" description="Helical" evidence="7">
    <location>
        <begin position="6"/>
        <end position="29"/>
    </location>
</feature>
<dbReference type="InterPro" id="IPR019791">
    <property type="entry name" value="Haem_peroxidase_animal"/>
</dbReference>
<keyword evidence="3" id="KW-0223">Dioxygenase</keyword>
<comment type="caution">
    <text evidence="8">The sequence shown here is derived from an EMBL/GenBank/DDBJ whole genome shotgun (WGS) entry which is preliminary data.</text>
</comment>
<evidence type="ECO:0000256" key="2">
    <source>
        <dbReference type="ARBA" id="ARBA00022723"/>
    </source>
</evidence>
<keyword evidence="7" id="KW-0812">Transmembrane</keyword>
<dbReference type="eggNOG" id="KOG2408">
    <property type="taxonomic scope" value="Eukaryota"/>
</dbReference>
<dbReference type="InterPro" id="IPR034812">
    <property type="entry name" value="Ppo-like_N"/>
</dbReference>
<evidence type="ECO:0000256" key="1">
    <source>
        <dbReference type="ARBA" id="ARBA00022617"/>
    </source>
</evidence>
<dbReference type="GO" id="GO:0004601">
    <property type="term" value="F:peroxidase activity"/>
    <property type="evidence" value="ECO:0007669"/>
    <property type="project" value="InterPro"/>
</dbReference>
<keyword evidence="2 6" id="KW-0479">Metal-binding</keyword>
<dbReference type="PROSITE" id="PS50292">
    <property type="entry name" value="PEROXIDASE_3"/>
    <property type="match status" value="1"/>
</dbReference>
<dbReference type="GO" id="GO:0006979">
    <property type="term" value="P:response to oxidative stress"/>
    <property type="evidence" value="ECO:0007669"/>
    <property type="project" value="InterPro"/>
</dbReference>
<keyword evidence="1 6" id="KW-0349">Heme</keyword>
<proteinExistence type="predicted"/>
<dbReference type="PANTHER" id="PTHR11903:SF37">
    <property type="entry name" value="PSI-PRODUCING OXYGENASE A"/>
    <property type="match status" value="1"/>
</dbReference>
<dbReference type="GO" id="GO:0020037">
    <property type="term" value="F:heme binding"/>
    <property type="evidence" value="ECO:0007669"/>
    <property type="project" value="InterPro"/>
</dbReference>
<keyword evidence="7" id="KW-0472">Membrane</keyword>
<dbReference type="Gene3D" id="1.10.640.10">
    <property type="entry name" value="Haem peroxidase domain superfamily, animal type"/>
    <property type="match status" value="1"/>
</dbReference>
<keyword evidence="7" id="KW-1133">Transmembrane helix</keyword>
<dbReference type="CDD" id="cd09817">
    <property type="entry name" value="linoleate_diol_synthase_like"/>
    <property type="match status" value="1"/>
</dbReference>
<dbReference type="InterPro" id="IPR050783">
    <property type="entry name" value="Oxylipin_biosynth_metab"/>
</dbReference>
<dbReference type="GO" id="GO:0006631">
    <property type="term" value="P:fatty acid metabolic process"/>
    <property type="evidence" value="ECO:0007669"/>
    <property type="project" value="UniProtKB-ARBA"/>
</dbReference>
<gene>
    <name evidence="8" type="ORF">GQ26_0052970</name>
</gene>
<evidence type="ECO:0000256" key="3">
    <source>
        <dbReference type="ARBA" id="ARBA00022964"/>
    </source>
</evidence>